<evidence type="ECO:0000256" key="4">
    <source>
        <dbReference type="ARBA" id="ARBA00022679"/>
    </source>
</evidence>
<dbReference type="SUPFAM" id="SSF50249">
    <property type="entry name" value="Nucleic acid-binding proteins"/>
    <property type="match status" value="1"/>
</dbReference>
<dbReference type="NCBIfam" id="TIGR02779">
    <property type="entry name" value="NHEJ_ligase_lig"/>
    <property type="match status" value="1"/>
</dbReference>
<evidence type="ECO:0000256" key="7">
    <source>
        <dbReference type="ARBA" id="ARBA00022723"/>
    </source>
</evidence>
<dbReference type="PANTHER" id="PTHR42705">
    <property type="entry name" value="BIFUNCTIONAL NON-HOMOLOGOUS END JOINING PROTEIN LIGD"/>
    <property type="match status" value="1"/>
</dbReference>
<evidence type="ECO:0000313" key="26">
    <source>
        <dbReference type="Proteomes" id="UP001500755"/>
    </source>
</evidence>
<feature type="region of interest" description="Disordered" evidence="23">
    <location>
        <begin position="306"/>
        <end position="363"/>
    </location>
</feature>
<evidence type="ECO:0000256" key="9">
    <source>
        <dbReference type="ARBA" id="ARBA00022763"/>
    </source>
</evidence>
<dbReference type="Gene3D" id="3.90.920.10">
    <property type="entry name" value="DNA primase, PRIM domain"/>
    <property type="match status" value="1"/>
</dbReference>
<keyword evidence="12" id="KW-0067">ATP-binding</keyword>
<feature type="compositionally biased region" description="Low complexity" evidence="23">
    <location>
        <begin position="502"/>
        <end position="513"/>
    </location>
</feature>
<dbReference type="InterPro" id="IPR012340">
    <property type="entry name" value="NA-bd_OB-fold"/>
</dbReference>
<keyword evidence="8" id="KW-0547">Nucleotide-binding</keyword>
<dbReference type="SUPFAM" id="SSF56091">
    <property type="entry name" value="DNA ligase/mRNA capping enzyme, catalytic domain"/>
    <property type="match status" value="1"/>
</dbReference>
<dbReference type="InterPro" id="IPR033649">
    <property type="entry name" value="MtLigD_Pol-like"/>
</dbReference>
<evidence type="ECO:0000313" key="25">
    <source>
        <dbReference type="EMBL" id="GAA2009681.1"/>
    </source>
</evidence>
<dbReference type="CDD" id="cd07971">
    <property type="entry name" value="OBF_DNA_ligase_LigD"/>
    <property type="match status" value="1"/>
</dbReference>
<keyword evidence="3 25" id="KW-0436">Ligase</keyword>
<keyword evidence="11" id="KW-0269">Exonuclease</keyword>
<keyword evidence="26" id="KW-1185">Reference proteome</keyword>
<dbReference type="Proteomes" id="UP001500755">
    <property type="component" value="Unassembled WGS sequence"/>
</dbReference>
<evidence type="ECO:0000259" key="24">
    <source>
        <dbReference type="PROSITE" id="PS50160"/>
    </source>
</evidence>
<evidence type="ECO:0000256" key="14">
    <source>
        <dbReference type="ARBA" id="ARBA00023125"/>
    </source>
</evidence>
<feature type="compositionally biased region" description="Pro residues" evidence="23">
    <location>
        <begin position="321"/>
        <end position="330"/>
    </location>
</feature>
<dbReference type="InterPro" id="IPR014144">
    <property type="entry name" value="LigD_PE_domain"/>
</dbReference>
<dbReference type="InterPro" id="IPR012310">
    <property type="entry name" value="DNA_ligase_ATP-dep_cent"/>
</dbReference>
<keyword evidence="6" id="KW-0540">Nuclease</keyword>
<dbReference type="CDD" id="cd04863">
    <property type="entry name" value="MtLigD_Pol_like"/>
    <property type="match status" value="1"/>
</dbReference>
<dbReference type="EMBL" id="BAAANO010000018">
    <property type="protein sequence ID" value="GAA2009681.1"/>
    <property type="molecule type" value="Genomic_DNA"/>
</dbReference>
<evidence type="ECO:0000256" key="2">
    <source>
        <dbReference type="ARBA" id="ARBA00012727"/>
    </source>
</evidence>
<evidence type="ECO:0000256" key="5">
    <source>
        <dbReference type="ARBA" id="ARBA00022695"/>
    </source>
</evidence>
<evidence type="ECO:0000256" key="8">
    <source>
        <dbReference type="ARBA" id="ARBA00022741"/>
    </source>
</evidence>
<dbReference type="Pfam" id="PF21686">
    <property type="entry name" value="LigD_Prim-Pol"/>
    <property type="match status" value="1"/>
</dbReference>
<dbReference type="CDD" id="cd07906">
    <property type="entry name" value="Adenylation_DNA_ligase_LigD_LigC"/>
    <property type="match status" value="1"/>
</dbReference>
<keyword evidence="15" id="KW-0233">DNA recombination</keyword>
<comment type="caution">
    <text evidence="25">The sequence shown here is derived from an EMBL/GenBank/DDBJ whole genome shotgun (WGS) entry which is preliminary data.</text>
</comment>
<name>A0ABP5EYN1_9MICO</name>
<dbReference type="PROSITE" id="PS50160">
    <property type="entry name" value="DNA_LIGASE_A3"/>
    <property type="match status" value="1"/>
</dbReference>
<feature type="compositionally biased region" description="Low complexity" evidence="23">
    <location>
        <begin position="535"/>
        <end position="544"/>
    </location>
</feature>
<organism evidence="25 26">
    <name type="scientific">Brevibacterium samyangense</name>
    <dbReference type="NCBI Taxonomy" id="366888"/>
    <lineage>
        <taxon>Bacteria</taxon>
        <taxon>Bacillati</taxon>
        <taxon>Actinomycetota</taxon>
        <taxon>Actinomycetes</taxon>
        <taxon>Micrococcales</taxon>
        <taxon>Brevibacteriaceae</taxon>
        <taxon>Brevibacterium</taxon>
    </lineage>
</organism>
<keyword evidence="9" id="KW-0227">DNA damage</keyword>
<dbReference type="GO" id="GO:0016874">
    <property type="term" value="F:ligase activity"/>
    <property type="evidence" value="ECO:0007669"/>
    <property type="project" value="UniProtKB-KW"/>
</dbReference>
<evidence type="ECO:0000256" key="22">
    <source>
        <dbReference type="ARBA" id="ARBA00049990"/>
    </source>
</evidence>
<dbReference type="Pfam" id="PF04679">
    <property type="entry name" value="DNA_ligase_A_C"/>
    <property type="match status" value="1"/>
</dbReference>
<accession>A0ABP5EYN1</accession>
<comment type="similarity">
    <text evidence="22">In the N-terminal section; belongs to the LigD polymerase family.</text>
</comment>
<dbReference type="Gene3D" id="2.40.50.140">
    <property type="entry name" value="Nucleic acid-binding proteins"/>
    <property type="match status" value="1"/>
</dbReference>
<keyword evidence="17" id="KW-0464">Manganese</keyword>
<reference evidence="26" key="1">
    <citation type="journal article" date="2019" name="Int. J. Syst. Evol. Microbiol.">
        <title>The Global Catalogue of Microorganisms (GCM) 10K type strain sequencing project: providing services to taxonomists for standard genome sequencing and annotation.</title>
        <authorList>
            <consortium name="The Broad Institute Genomics Platform"/>
            <consortium name="The Broad Institute Genome Sequencing Center for Infectious Disease"/>
            <person name="Wu L."/>
            <person name="Ma J."/>
        </authorList>
    </citation>
    <scope>NUCLEOTIDE SEQUENCE [LARGE SCALE GENOMIC DNA]</scope>
    <source>
        <strain evidence="26">JCM 14546</strain>
    </source>
</reference>
<dbReference type="Gene3D" id="3.30.1490.70">
    <property type="match status" value="1"/>
</dbReference>
<comment type="catalytic activity">
    <reaction evidence="20">
        <text>ATP + (deoxyribonucleotide)n-3'-hydroxyl + 5'-phospho-(deoxyribonucleotide)m = (deoxyribonucleotide)n+m + AMP + diphosphate.</text>
        <dbReference type="EC" id="6.5.1.1"/>
    </reaction>
</comment>
<evidence type="ECO:0000256" key="1">
    <source>
        <dbReference type="ARBA" id="ARBA00001936"/>
    </source>
</evidence>
<dbReference type="NCBIfam" id="TIGR02777">
    <property type="entry name" value="LigD_PE_dom"/>
    <property type="match status" value="1"/>
</dbReference>
<keyword evidence="7" id="KW-0479">Metal-binding</keyword>
<keyword evidence="14" id="KW-0238">DNA-binding</keyword>
<feature type="domain" description="ATP-dependent DNA ligase family profile" evidence="24">
    <location>
        <begin position="649"/>
        <end position="781"/>
    </location>
</feature>
<keyword evidence="18" id="KW-0511">Multifunctional enzyme</keyword>
<evidence type="ECO:0000256" key="3">
    <source>
        <dbReference type="ARBA" id="ARBA00022598"/>
    </source>
</evidence>
<keyword evidence="10" id="KW-0378">Hydrolase</keyword>
<gene>
    <name evidence="25" type="ORF">GCM10009755_20680</name>
</gene>
<evidence type="ECO:0000256" key="10">
    <source>
        <dbReference type="ARBA" id="ARBA00022801"/>
    </source>
</evidence>
<evidence type="ECO:0000256" key="6">
    <source>
        <dbReference type="ARBA" id="ARBA00022722"/>
    </source>
</evidence>
<dbReference type="Pfam" id="PF13298">
    <property type="entry name" value="LigD_N"/>
    <property type="match status" value="1"/>
</dbReference>
<dbReference type="NCBIfam" id="TIGR02778">
    <property type="entry name" value="ligD_pol"/>
    <property type="match status" value="1"/>
</dbReference>
<dbReference type="PANTHER" id="PTHR42705:SF2">
    <property type="entry name" value="BIFUNCTIONAL NON-HOMOLOGOUS END JOINING PROTEIN LIGD"/>
    <property type="match status" value="1"/>
</dbReference>
<evidence type="ECO:0000256" key="23">
    <source>
        <dbReference type="SAM" id="MobiDB-lite"/>
    </source>
</evidence>
<dbReference type="Pfam" id="PF01068">
    <property type="entry name" value="DNA_ligase_A_M"/>
    <property type="match status" value="1"/>
</dbReference>
<comment type="similarity">
    <text evidence="21">In the C-terminal section; belongs to the ATP-dependent DNA ligase family.</text>
</comment>
<dbReference type="Gene3D" id="3.30.470.30">
    <property type="entry name" value="DNA ligase/mRNA capping enzyme"/>
    <property type="match status" value="1"/>
</dbReference>
<evidence type="ECO:0000256" key="16">
    <source>
        <dbReference type="ARBA" id="ARBA00023204"/>
    </source>
</evidence>
<keyword evidence="5" id="KW-0548">Nucleotidyltransferase</keyword>
<dbReference type="EC" id="6.5.1.1" evidence="2"/>
<evidence type="ECO:0000256" key="18">
    <source>
        <dbReference type="ARBA" id="ARBA00023268"/>
    </source>
</evidence>
<dbReference type="InterPro" id="IPR014145">
    <property type="entry name" value="LigD_pol_dom"/>
</dbReference>
<proteinExistence type="inferred from homology"/>
<sequence>MKAHEGPREGVLMSPARRRTVRLGGRRLSLSNEDKILYPEDGTTKGDVLGYFLAVAEVLMAAAAHRPVTRKRWPDGVGTADDPAQSFFRKDLEDSAPSWVPRGTVEHSDHSNAYPVVDDPSVLAWFAQVAALELHTPQWRFGPEGTPENPDRLVLDLDPGEGAGLPECVEVAFACREILDDMGLPSVPVTSGSKGIHLYAALDGRYSSTQVSEVAHELARSLEADRPDLVVSDMKKAKRTGKVLLDWSQNSASKTTVTPYSPRGRARPFVAAPRTWEEIGREDLDHLDIHAVRSRVEAGLDPFGEVFGAHTSGTTSAAEAPLPPEAPSPPEDALSTYRAKRDPAKTPEPVPEDSPTDASDAPDHTPIFVVQEHHARRLHFDTRLEHHGVLVSWAVPKAPPLEVGTRRLAVRTEDHPLEYATFEGTIPKGEYGAGEVTIWDSGTIEIEKWEDDEVIAVLDGRPDGGLGGVPRRYVFVRTDDEDPASWLVQLTKKQPRSRRGSSRTTARASTDTGAGSGNEERSNTRSNAEVRRTSRSTSSGASATVPDPLPAPMLATAGDPSDVRGDDWVFEAKWDGYRAIGAVGEGWALRSRGGEDFRRTFPELEDLAQAFPPGTVVDGEIVSLDARNRPSFSRLQRRGRLSGEREIRTAAEKAPVDLFVFDILHTAAHGSLLHTPYTERRGILRALAEKSRDIREGRGGRIHVPEDLGTDLADALAVSEELGLEGVVAKRAGGRYLPGRRASGWVKLKHAHAQEVVVIGWRDGRGERAATFGSLLLAVPEVDGLTYAGRVGTGFDGEELAELAGRLGRMVRKTPAAPDVPPADRRDAHWVTPKLVAEVAASGLTGDRRLRHPVWRGLRPDKTADEVRWEIAE</sequence>
<dbReference type="InterPro" id="IPR052171">
    <property type="entry name" value="NHEJ_LigD"/>
</dbReference>
<evidence type="ECO:0000256" key="13">
    <source>
        <dbReference type="ARBA" id="ARBA00022932"/>
    </source>
</evidence>
<keyword evidence="4" id="KW-0808">Transferase</keyword>
<dbReference type="InterPro" id="IPR012309">
    <property type="entry name" value="DNA_ligase_ATP-dep_C"/>
</dbReference>
<dbReference type="NCBIfam" id="NF007210">
    <property type="entry name" value="PRK09632.1"/>
    <property type="match status" value="1"/>
</dbReference>
<keyword evidence="13" id="KW-0239">DNA-directed DNA polymerase</keyword>
<protein>
    <recommendedName>
        <fullName evidence="2">DNA ligase (ATP)</fullName>
        <ecNumber evidence="2">6.5.1.1</ecNumber>
    </recommendedName>
    <alternativeName>
        <fullName evidence="19">NHEJ DNA polymerase</fullName>
    </alternativeName>
</protein>
<evidence type="ECO:0000256" key="15">
    <source>
        <dbReference type="ARBA" id="ARBA00023172"/>
    </source>
</evidence>
<keyword evidence="16" id="KW-0234">DNA repair</keyword>
<evidence type="ECO:0000256" key="11">
    <source>
        <dbReference type="ARBA" id="ARBA00022839"/>
    </source>
</evidence>
<evidence type="ECO:0000256" key="19">
    <source>
        <dbReference type="ARBA" id="ARBA00029943"/>
    </source>
</evidence>
<evidence type="ECO:0000256" key="12">
    <source>
        <dbReference type="ARBA" id="ARBA00022840"/>
    </source>
</evidence>
<feature type="compositionally biased region" description="Basic and acidic residues" evidence="23">
    <location>
        <begin position="518"/>
        <end position="532"/>
    </location>
</feature>
<comment type="cofactor">
    <cofactor evidence="1">
        <name>Mn(2+)</name>
        <dbReference type="ChEBI" id="CHEBI:29035"/>
    </cofactor>
</comment>
<feature type="region of interest" description="Disordered" evidence="23">
    <location>
        <begin position="486"/>
        <end position="562"/>
    </location>
</feature>
<evidence type="ECO:0000256" key="20">
    <source>
        <dbReference type="ARBA" id="ARBA00034003"/>
    </source>
</evidence>
<dbReference type="InterPro" id="IPR014146">
    <property type="entry name" value="LigD_ligase_dom"/>
</dbReference>
<evidence type="ECO:0000256" key="21">
    <source>
        <dbReference type="ARBA" id="ARBA00049981"/>
    </source>
</evidence>
<evidence type="ECO:0000256" key="17">
    <source>
        <dbReference type="ARBA" id="ARBA00023211"/>
    </source>
</evidence>